<dbReference type="Pfam" id="PF08007">
    <property type="entry name" value="JmjC_2"/>
    <property type="match status" value="1"/>
</dbReference>
<dbReference type="PANTHER" id="PTHR13096:SF8">
    <property type="entry name" value="RIBOSOMAL OXYGENASE 1"/>
    <property type="match status" value="1"/>
</dbReference>
<sequence>MHAPFDKPWPLLGGLSPDQFMRRHWQRKPAVLRQAALPWLGRLDRPELFALAEREDVESRLIQGNETQTWKLSHGPFPRRRLPAVSKPGWTLLVQGVEALHPAARELIDAFRFLPEARLDDVMVSWASDQGGVGPHTDAYDVFLCQLSGRRRWRVSSQKQRELVEGLPVKILRQFEPEFEWVLEPGDILYLPPNWAHDGVALGADCVTASVGLRTPSRWELADALLARLLDPEDEPDKPLQQHYTDAGTAPTPHPAQIPAGLQDFAQDALQRVMQDPQRLARALGEYLSEPKPQQVFEPGAVAAGAVRLAPASRMLYDRWHVFLNGEAYRAAGQDFRLMRVLADRRTLAAAERARLSEGAQALVNDWMEWGWLCPTS</sequence>
<dbReference type="SUPFAM" id="SSF51197">
    <property type="entry name" value="Clavaminate synthase-like"/>
    <property type="match status" value="1"/>
</dbReference>
<evidence type="ECO:0000259" key="6">
    <source>
        <dbReference type="PROSITE" id="PS51184"/>
    </source>
</evidence>
<evidence type="ECO:0000256" key="3">
    <source>
        <dbReference type="ARBA" id="ARBA00022964"/>
    </source>
</evidence>
<comment type="cofactor">
    <cofactor evidence="1">
        <name>Fe(2+)</name>
        <dbReference type="ChEBI" id="CHEBI:29033"/>
    </cofactor>
</comment>
<keyword evidence="5" id="KW-0408">Iron</keyword>
<evidence type="ECO:0000256" key="1">
    <source>
        <dbReference type="ARBA" id="ARBA00001954"/>
    </source>
</evidence>
<dbReference type="InterPro" id="IPR003347">
    <property type="entry name" value="JmjC_dom"/>
</dbReference>
<dbReference type="PROSITE" id="PS51184">
    <property type="entry name" value="JMJC"/>
    <property type="match status" value="1"/>
</dbReference>
<proteinExistence type="predicted"/>
<evidence type="ECO:0000256" key="5">
    <source>
        <dbReference type="ARBA" id="ARBA00023004"/>
    </source>
</evidence>
<evidence type="ECO:0000313" key="7">
    <source>
        <dbReference type="EMBL" id="MBH9576481.1"/>
    </source>
</evidence>
<keyword evidence="8" id="KW-1185">Reference proteome</keyword>
<name>A0A931NFV0_9BURK</name>
<dbReference type="PANTHER" id="PTHR13096">
    <property type="entry name" value="MINA53 MYC INDUCED NUCLEAR ANTIGEN"/>
    <property type="match status" value="1"/>
</dbReference>
<dbReference type="RefSeq" id="WP_198110097.1">
    <property type="nucleotide sequence ID" value="NZ_JAEDAK010000003.1"/>
</dbReference>
<evidence type="ECO:0000313" key="8">
    <source>
        <dbReference type="Proteomes" id="UP000613266"/>
    </source>
</evidence>
<evidence type="ECO:0000256" key="2">
    <source>
        <dbReference type="ARBA" id="ARBA00022723"/>
    </source>
</evidence>
<dbReference type="Gene3D" id="2.60.120.650">
    <property type="entry name" value="Cupin"/>
    <property type="match status" value="1"/>
</dbReference>
<reference evidence="7" key="1">
    <citation type="submission" date="2020-12" db="EMBL/GenBank/DDBJ databases">
        <title>The genome sequence of Inhella sp. 1Y17.</title>
        <authorList>
            <person name="Liu Y."/>
        </authorList>
    </citation>
    <scope>NUCLEOTIDE SEQUENCE</scope>
    <source>
        <strain evidence="7">1Y17</strain>
    </source>
</reference>
<keyword evidence="3" id="KW-0223">Dioxygenase</keyword>
<dbReference type="EMBL" id="JAEDAK010000003">
    <property type="protein sequence ID" value="MBH9576481.1"/>
    <property type="molecule type" value="Genomic_DNA"/>
</dbReference>
<keyword evidence="4" id="KW-0560">Oxidoreductase</keyword>
<dbReference type="AlphaFoldDB" id="A0A931NFV0"/>
<protein>
    <submittedName>
        <fullName evidence="7">Cupin domain-containing protein</fullName>
    </submittedName>
</protein>
<dbReference type="InterPro" id="IPR046799">
    <property type="entry name" value="ROXA-like_wH"/>
</dbReference>
<feature type="domain" description="JmjC" evidence="6">
    <location>
        <begin position="103"/>
        <end position="230"/>
    </location>
</feature>
<evidence type="ECO:0000256" key="4">
    <source>
        <dbReference type="ARBA" id="ARBA00023002"/>
    </source>
</evidence>
<dbReference type="GO" id="GO:0046872">
    <property type="term" value="F:metal ion binding"/>
    <property type="evidence" value="ECO:0007669"/>
    <property type="project" value="UniProtKB-KW"/>
</dbReference>
<dbReference type="Pfam" id="PF20514">
    <property type="entry name" value="WHD_ROXA"/>
    <property type="match status" value="1"/>
</dbReference>
<dbReference type="Gene3D" id="3.40.366.30">
    <property type="entry name" value="50S ribosomal protein L16 arginine hydroxylase, Chain A, Domain 2"/>
    <property type="match status" value="1"/>
</dbReference>
<dbReference type="SMART" id="SM00558">
    <property type="entry name" value="JmjC"/>
    <property type="match status" value="1"/>
</dbReference>
<dbReference type="GO" id="GO:0016706">
    <property type="term" value="F:2-oxoglutarate-dependent dioxygenase activity"/>
    <property type="evidence" value="ECO:0007669"/>
    <property type="project" value="TreeGrafter"/>
</dbReference>
<accession>A0A931NFV0</accession>
<dbReference type="Proteomes" id="UP000613266">
    <property type="component" value="Unassembled WGS sequence"/>
</dbReference>
<keyword evidence="2" id="KW-0479">Metal-binding</keyword>
<organism evidence="7 8">
    <name type="scientific">Inhella proteolytica</name>
    <dbReference type="NCBI Taxonomy" id="2795029"/>
    <lineage>
        <taxon>Bacteria</taxon>
        <taxon>Pseudomonadati</taxon>
        <taxon>Pseudomonadota</taxon>
        <taxon>Betaproteobacteria</taxon>
        <taxon>Burkholderiales</taxon>
        <taxon>Sphaerotilaceae</taxon>
        <taxon>Inhella</taxon>
    </lineage>
</organism>
<gene>
    <name evidence="7" type="ORF">I7X39_06160</name>
</gene>
<dbReference type="InterPro" id="IPR039994">
    <property type="entry name" value="NO66-like"/>
</dbReference>
<comment type="caution">
    <text evidence="7">The sequence shown here is derived from an EMBL/GenBank/DDBJ whole genome shotgun (WGS) entry which is preliminary data.</text>
</comment>